<evidence type="ECO:0000256" key="1">
    <source>
        <dbReference type="SAM" id="MobiDB-lite"/>
    </source>
</evidence>
<comment type="caution">
    <text evidence="2">The sequence shown here is derived from an EMBL/GenBank/DDBJ whole genome shotgun (WGS) entry which is preliminary data.</text>
</comment>
<protein>
    <submittedName>
        <fullName evidence="2">Uncharacterized protein</fullName>
    </submittedName>
</protein>
<feature type="region of interest" description="Disordered" evidence="1">
    <location>
        <begin position="1"/>
        <end position="24"/>
    </location>
</feature>
<gene>
    <name evidence="2" type="ORF">Ciccas_012219</name>
</gene>
<dbReference type="Proteomes" id="UP001626550">
    <property type="component" value="Unassembled WGS sequence"/>
</dbReference>
<evidence type="ECO:0000313" key="2">
    <source>
        <dbReference type="EMBL" id="KAL3309234.1"/>
    </source>
</evidence>
<keyword evidence="3" id="KW-1185">Reference proteome</keyword>
<proteinExistence type="predicted"/>
<sequence length="181" mass="20381">MSSNPDAHSSVGCENRANTNITENERTNLIGSMSSNSQRAMLRKEFLPLIQAVKEQLTKLEVFNEEELSVKMEIDKTLEKIEQFSSSIEKKSCSIIYDLSKLDEMDNALCKSVADTAFKSLVEIAKQLIQTNLEETTLKGPHPPKVTEVRDKHNDLVRLETPGSMHFNSVSGEDVDFLDIY</sequence>
<dbReference type="AlphaFoldDB" id="A0ABD2PPS8"/>
<organism evidence="2 3">
    <name type="scientific">Cichlidogyrus casuarinus</name>
    <dbReference type="NCBI Taxonomy" id="1844966"/>
    <lineage>
        <taxon>Eukaryota</taxon>
        <taxon>Metazoa</taxon>
        <taxon>Spiralia</taxon>
        <taxon>Lophotrochozoa</taxon>
        <taxon>Platyhelminthes</taxon>
        <taxon>Monogenea</taxon>
        <taxon>Monopisthocotylea</taxon>
        <taxon>Dactylogyridea</taxon>
        <taxon>Ancyrocephalidae</taxon>
        <taxon>Cichlidogyrus</taxon>
    </lineage>
</organism>
<dbReference type="EMBL" id="JBJKFK010004141">
    <property type="protein sequence ID" value="KAL3309234.1"/>
    <property type="molecule type" value="Genomic_DNA"/>
</dbReference>
<evidence type="ECO:0000313" key="3">
    <source>
        <dbReference type="Proteomes" id="UP001626550"/>
    </source>
</evidence>
<accession>A0ABD2PPS8</accession>
<reference evidence="2 3" key="1">
    <citation type="submission" date="2024-11" db="EMBL/GenBank/DDBJ databases">
        <title>Adaptive evolution of stress response genes in parasites aligns with host niche diversity.</title>
        <authorList>
            <person name="Hahn C."/>
            <person name="Resl P."/>
        </authorList>
    </citation>
    <scope>NUCLEOTIDE SEQUENCE [LARGE SCALE GENOMIC DNA]</scope>
    <source>
        <strain evidence="2">EGGRZ-B1_66</strain>
        <tissue evidence="2">Body</tissue>
    </source>
</reference>
<name>A0ABD2PPS8_9PLAT</name>